<dbReference type="EMBL" id="JACHLY010000002">
    <property type="protein sequence ID" value="MBB6001074.1"/>
    <property type="molecule type" value="Genomic_DNA"/>
</dbReference>
<proteinExistence type="predicted"/>
<dbReference type="InterPro" id="IPR058442">
    <property type="entry name" value="DUF8129"/>
</dbReference>
<feature type="region of interest" description="Disordered" evidence="1">
    <location>
        <begin position="56"/>
        <end position="105"/>
    </location>
</feature>
<protein>
    <recommendedName>
        <fullName evidence="2">DUF8129 domain-containing protein</fullName>
    </recommendedName>
</protein>
<accession>A0A841EFI7</accession>
<evidence type="ECO:0000313" key="4">
    <source>
        <dbReference type="Proteomes" id="UP000578077"/>
    </source>
</evidence>
<comment type="caution">
    <text evidence="3">The sequence shown here is derived from an EMBL/GenBank/DDBJ whole genome shotgun (WGS) entry which is preliminary data.</text>
</comment>
<dbReference type="Proteomes" id="UP000578077">
    <property type="component" value="Unassembled WGS sequence"/>
</dbReference>
<reference evidence="3 4" key="1">
    <citation type="submission" date="2020-08" db="EMBL/GenBank/DDBJ databases">
        <title>Sequencing the genomes of 1000 actinobacteria strains.</title>
        <authorList>
            <person name="Klenk H.-P."/>
        </authorList>
    </citation>
    <scope>NUCLEOTIDE SEQUENCE [LARGE SCALE GENOMIC DNA]</scope>
    <source>
        <strain evidence="3 4">DSM 44593</strain>
    </source>
</reference>
<evidence type="ECO:0000313" key="3">
    <source>
        <dbReference type="EMBL" id="MBB6001074.1"/>
    </source>
</evidence>
<evidence type="ECO:0000259" key="2">
    <source>
        <dbReference type="Pfam" id="PF26450"/>
    </source>
</evidence>
<name>A0A841EFI7_9ACTN</name>
<organism evidence="3 4">
    <name type="scientific">Streptomonospora salina</name>
    <dbReference type="NCBI Taxonomy" id="104205"/>
    <lineage>
        <taxon>Bacteria</taxon>
        <taxon>Bacillati</taxon>
        <taxon>Actinomycetota</taxon>
        <taxon>Actinomycetes</taxon>
        <taxon>Streptosporangiales</taxon>
        <taxon>Nocardiopsidaceae</taxon>
        <taxon>Streptomonospora</taxon>
    </lineage>
</organism>
<dbReference type="AlphaFoldDB" id="A0A841EFI7"/>
<evidence type="ECO:0000256" key="1">
    <source>
        <dbReference type="SAM" id="MobiDB-lite"/>
    </source>
</evidence>
<sequence length="105" mass="11489">MSAERNAPPIEGYEGLPVGTLQHRVRALTEEQMRDLIAYEREHADRPNVLEILTSRLTELENGAEPTEGDQSFHPETPEAPQGGSDVSPRGQGPRPKGDYQPGSA</sequence>
<gene>
    <name evidence="3" type="ORF">HNR25_004903</name>
</gene>
<feature type="domain" description="DUF8129" evidence="2">
    <location>
        <begin position="18"/>
        <end position="61"/>
    </location>
</feature>
<keyword evidence="4" id="KW-1185">Reference proteome</keyword>
<dbReference type="RefSeq" id="WP_184640094.1">
    <property type="nucleotide sequence ID" value="NZ_BAABKT010000018.1"/>
</dbReference>
<dbReference type="Pfam" id="PF26450">
    <property type="entry name" value="DUF8129"/>
    <property type="match status" value="1"/>
</dbReference>